<evidence type="ECO:0000313" key="3">
    <source>
        <dbReference type="EMBL" id="MCA9727994.1"/>
    </source>
</evidence>
<dbReference type="InterPro" id="IPR036188">
    <property type="entry name" value="FAD/NAD-bd_sf"/>
</dbReference>
<comment type="similarity">
    <text evidence="1">Belongs to the flavin monoamine oxidase family.</text>
</comment>
<dbReference type="SUPFAM" id="SSF54373">
    <property type="entry name" value="FAD-linked reductases, C-terminal domain"/>
    <property type="match status" value="1"/>
</dbReference>
<proteinExistence type="inferred from homology"/>
<dbReference type="Gene3D" id="1.10.405.10">
    <property type="entry name" value="Guanine Nucleotide Dissociation Inhibitor, domain 1"/>
    <property type="match status" value="1"/>
</dbReference>
<dbReference type="InterPro" id="IPR002937">
    <property type="entry name" value="Amino_oxidase"/>
</dbReference>
<dbReference type="Gene3D" id="3.50.50.60">
    <property type="entry name" value="FAD/NAD(P)-binding domain"/>
    <property type="match status" value="1"/>
</dbReference>
<evidence type="ECO:0000259" key="2">
    <source>
        <dbReference type="Pfam" id="PF01593"/>
    </source>
</evidence>
<evidence type="ECO:0000256" key="1">
    <source>
        <dbReference type="ARBA" id="ARBA00005995"/>
    </source>
</evidence>
<protein>
    <submittedName>
        <fullName evidence="3">FAD-dependent oxidoreductase</fullName>
    </submittedName>
</protein>
<gene>
    <name evidence="3" type="ORF">KC729_09950</name>
</gene>
<dbReference type="AlphaFoldDB" id="A0A956RQW6"/>
<dbReference type="Gene3D" id="3.90.660.10">
    <property type="match status" value="1"/>
</dbReference>
<dbReference type="InterPro" id="IPR050703">
    <property type="entry name" value="Flavin_MAO"/>
</dbReference>
<feature type="domain" description="Amine oxidase" evidence="2">
    <location>
        <begin position="70"/>
        <end position="376"/>
    </location>
</feature>
<evidence type="ECO:0000313" key="4">
    <source>
        <dbReference type="Proteomes" id="UP000697710"/>
    </source>
</evidence>
<dbReference type="Proteomes" id="UP000697710">
    <property type="component" value="Unassembled WGS sequence"/>
</dbReference>
<dbReference type="Pfam" id="PF01593">
    <property type="entry name" value="Amino_oxidase"/>
    <property type="match status" value="1"/>
</dbReference>
<dbReference type="SUPFAM" id="SSF51905">
    <property type="entry name" value="FAD/NAD(P)-binding domain"/>
    <property type="match status" value="1"/>
</dbReference>
<reference evidence="3" key="2">
    <citation type="journal article" date="2021" name="Microbiome">
        <title>Successional dynamics and alternative stable states in a saline activated sludge microbial community over 9 years.</title>
        <authorList>
            <person name="Wang Y."/>
            <person name="Ye J."/>
            <person name="Ju F."/>
            <person name="Liu L."/>
            <person name="Boyd J.A."/>
            <person name="Deng Y."/>
            <person name="Parks D.H."/>
            <person name="Jiang X."/>
            <person name="Yin X."/>
            <person name="Woodcroft B.J."/>
            <person name="Tyson G.W."/>
            <person name="Hugenholtz P."/>
            <person name="Polz M.F."/>
            <person name="Zhang T."/>
        </authorList>
    </citation>
    <scope>NUCLEOTIDE SEQUENCE</scope>
    <source>
        <strain evidence="3">HKST-UBA01</strain>
    </source>
</reference>
<dbReference type="GO" id="GO:0016491">
    <property type="term" value="F:oxidoreductase activity"/>
    <property type="evidence" value="ECO:0007669"/>
    <property type="project" value="InterPro"/>
</dbReference>
<name>A0A956RQW6_UNCEI</name>
<sequence length="385" mass="42530">LVGSNHPMWMSYADRFGLTFLDLSADEDLNEPFLLHDRVLDPSEVEGLYEEMDAAAAALTRDAASVDADRPWLSPDARELDARTTRQWLDGLSLSELGRYAAGTELMHNNGVPLEQQSYLGNLAQVKGGGLEAYWTESEVYRCAGGNQQLAYRLAEAIGSDRIHLDDPIVRVMTTDAGVSVRTASGELHEGDDLVFTVPPPVWSKIEMSPPLPARLQPQMGTSVKYVAHVKRRFWVPQGLSQYSFADAETGLTWEATDAQTGDENVVHTSFSSAEIANRHRSRSTAERDAVMIEQMERIYPGYRDNFIASRFMDWPSDPWVGGAYSFPGPGQITAMGPVLHEGFPRLHFAGEHTCYKFVGYMEGGLSSGAELARRLAIRDGVARA</sequence>
<dbReference type="PANTHER" id="PTHR43563">
    <property type="entry name" value="AMINE OXIDASE"/>
    <property type="match status" value="1"/>
</dbReference>
<accession>A0A956RQW6</accession>
<dbReference type="EMBL" id="JAGQHR010000276">
    <property type="protein sequence ID" value="MCA9727994.1"/>
    <property type="molecule type" value="Genomic_DNA"/>
</dbReference>
<organism evidence="3 4">
    <name type="scientific">Eiseniibacteriota bacterium</name>
    <dbReference type="NCBI Taxonomy" id="2212470"/>
    <lineage>
        <taxon>Bacteria</taxon>
        <taxon>Candidatus Eiseniibacteriota</taxon>
    </lineage>
</organism>
<comment type="caution">
    <text evidence="3">The sequence shown here is derived from an EMBL/GenBank/DDBJ whole genome shotgun (WGS) entry which is preliminary data.</text>
</comment>
<reference evidence="3" key="1">
    <citation type="submission" date="2020-04" db="EMBL/GenBank/DDBJ databases">
        <authorList>
            <person name="Zhang T."/>
        </authorList>
    </citation>
    <scope>NUCLEOTIDE SEQUENCE</scope>
    <source>
        <strain evidence="3">HKST-UBA01</strain>
    </source>
</reference>
<dbReference type="PANTHER" id="PTHR43563:SF1">
    <property type="entry name" value="AMINE OXIDASE [FLAVIN-CONTAINING] B"/>
    <property type="match status" value="1"/>
</dbReference>
<feature type="non-terminal residue" evidence="3">
    <location>
        <position position="1"/>
    </location>
</feature>